<reference evidence="2 3" key="1">
    <citation type="submission" date="2023-09" db="EMBL/GenBank/DDBJ databases">
        <title>Xinfangfangia sedmenti sp. nov., isolated the sedment.</title>
        <authorList>
            <person name="Xu L."/>
        </authorList>
    </citation>
    <scope>NUCLEOTIDE SEQUENCE [LARGE SCALE GENOMIC DNA]</scope>
    <source>
        <strain evidence="2 3">LG-4</strain>
    </source>
</reference>
<organism evidence="2 3">
    <name type="scientific">Ruixingdingia sedimenti</name>
    <dbReference type="NCBI Taxonomy" id="3073604"/>
    <lineage>
        <taxon>Bacteria</taxon>
        <taxon>Pseudomonadati</taxon>
        <taxon>Pseudomonadota</taxon>
        <taxon>Alphaproteobacteria</taxon>
        <taxon>Rhodobacterales</taxon>
        <taxon>Paracoccaceae</taxon>
        <taxon>Ruixingdingia</taxon>
    </lineage>
</organism>
<sequence>MLVKIIILFLIGMAVLAMFGRLRIPGRGKGAKKKRPASCPRCGRYLIGKGPCDCTVGRG</sequence>
<dbReference type="Proteomes" id="UP001247754">
    <property type="component" value="Unassembled WGS sequence"/>
</dbReference>
<feature type="transmembrane region" description="Helical" evidence="1">
    <location>
        <begin position="6"/>
        <end position="24"/>
    </location>
</feature>
<evidence type="ECO:0000313" key="2">
    <source>
        <dbReference type="EMBL" id="MDR5653025.1"/>
    </source>
</evidence>
<evidence type="ECO:0000256" key="1">
    <source>
        <dbReference type="SAM" id="Phobius"/>
    </source>
</evidence>
<evidence type="ECO:0008006" key="4">
    <source>
        <dbReference type="Google" id="ProtNLM"/>
    </source>
</evidence>
<keyword evidence="1" id="KW-0812">Transmembrane</keyword>
<keyword evidence="3" id="KW-1185">Reference proteome</keyword>
<evidence type="ECO:0000313" key="3">
    <source>
        <dbReference type="Proteomes" id="UP001247754"/>
    </source>
</evidence>
<protein>
    <recommendedName>
        <fullName evidence="4">Short-chain dehydrogenase</fullName>
    </recommendedName>
</protein>
<gene>
    <name evidence="2" type="ORF">RGD00_10440</name>
</gene>
<dbReference type="RefSeq" id="WP_310457266.1">
    <property type="nucleotide sequence ID" value="NZ_JAVKPH010000010.1"/>
</dbReference>
<keyword evidence="1" id="KW-0472">Membrane</keyword>
<keyword evidence="1" id="KW-1133">Transmembrane helix</keyword>
<proteinExistence type="predicted"/>
<name>A0ABU1F823_9RHOB</name>
<comment type="caution">
    <text evidence="2">The sequence shown here is derived from an EMBL/GenBank/DDBJ whole genome shotgun (WGS) entry which is preliminary data.</text>
</comment>
<accession>A0ABU1F823</accession>
<dbReference type="EMBL" id="JAVKPH010000010">
    <property type="protein sequence ID" value="MDR5653025.1"/>
    <property type="molecule type" value="Genomic_DNA"/>
</dbReference>